<dbReference type="KEGG" id="hhl:Halha_0006"/>
<dbReference type="AlphaFoldDB" id="L0K6Q0"/>
<dbReference type="Proteomes" id="UP000010880">
    <property type="component" value="Chromosome"/>
</dbReference>
<dbReference type="HOGENOM" id="CLU_173118_0_0_9"/>
<dbReference type="OrthoDB" id="9811390at2"/>
<name>L0K6Q0_HALHC</name>
<gene>
    <name evidence="1" type="ordered locus">Halha_0006</name>
</gene>
<keyword evidence="2" id="KW-1185">Reference proteome</keyword>
<protein>
    <recommendedName>
        <fullName evidence="3">DUF370 domain-containing protein</fullName>
    </recommendedName>
</protein>
<evidence type="ECO:0008006" key="3">
    <source>
        <dbReference type="Google" id="ProtNLM"/>
    </source>
</evidence>
<dbReference type="InterPro" id="IPR007169">
    <property type="entry name" value="RemA-like"/>
</dbReference>
<evidence type="ECO:0000313" key="1">
    <source>
        <dbReference type="EMBL" id="AGB40044.1"/>
    </source>
</evidence>
<dbReference type="EMBL" id="CP003359">
    <property type="protein sequence ID" value="AGB40044.1"/>
    <property type="molecule type" value="Genomic_DNA"/>
</dbReference>
<sequence>MLHLGGGYTIPAKDVVMIADWESTTDSPETRYFLKVAEEEGFIIDYSDGEPSSFVITEEKIYYSMISSDTLQKRVNFIYNLGSNE</sequence>
<proteinExistence type="predicted"/>
<dbReference type="Pfam" id="PF04025">
    <property type="entry name" value="RemA-like"/>
    <property type="match status" value="1"/>
</dbReference>
<reference evidence="2" key="1">
    <citation type="submission" date="2012-02" db="EMBL/GenBank/DDBJ databases">
        <title>The complete genome of Halobacteroides halobius DSM 5150.</title>
        <authorList>
            <person name="Lucas S."/>
            <person name="Copeland A."/>
            <person name="Lapidus A."/>
            <person name="Glavina del Rio T."/>
            <person name="Dalin E."/>
            <person name="Tice H."/>
            <person name="Bruce D."/>
            <person name="Goodwin L."/>
            <person name="Pitluck S."/>
            <person name="Peters L."/>
            <person name="Mikhailova N."/>
            <person name="Gu W."/>
            <person name="Kyrpides N."/>
            <person name="Mavromatis K."/>
            <person name="Ivanova N."/>
            <person name="Brettin T."/>
            <person name="Detter J.C."/>
            <person name="Han C."/>
            <person name="Larimer F."/>
            <person name="Land M."/>
            <person name="Hauser L."/>
            <person name="Markowitz V."/>
            <person name="Cheng J.-F."/>
            <person name="Hugenholtz P."/>
            <person name="Woyke T."/>
            <person name="Wu D."/>
            <person name="Tindall B."/>
            <person name="Pomrenke H."/>
            <person name="Brambilla E."/>
            <person name="Klenk H.-P."/>
            <person name="Eisen J.A."/>
        </authorList>
    </citation>
    <scope>NUCLEOTIDE SEQUENCE [LARGE SCALE GENOMIC DNA]</scope>
    <source>
        <strain evidence="2">ATCC 35273 / DSM 5150 / MD-1</strain>
    </source>
</reference>
<evidence type="ECO:0000313" key="2">
    <source>
        <dbReference type="Proteomes" id="UP000010880"/>
    </source>
</evidence>
<dbReference type="STRING" id="748449.Halha_0006"/>
<accession>L0K6Q0</accession>
<dbReference type="RefSeq" id="WP_015325772.1">
    <property type="nucleotide sequence ID" value="NC_019978.1"/>
</dbReference>
<organism evidence="1 2">
    <name type="scientific">Halobacteroides halobius (strain ATCC 35273 / DSM 5150 / MD-1)</name>
    <dbReference type="NCBI Taxonomy" id="748449"/>
    <lineage>
        <taxon>Bacteria</taxon>
        <taxon>Bacillati</taxon>
        <taxon>Bacillota</taxon>
        <taxon>Clostridia</taxon>
        <taxon>Halanaerobiales</taxon>
        <taxon>Halobacteroidaceae</taxon>
        <taxon>Halobacteroides</taxon>
    </lineage>
</organism>
<dbReference type="eggNOG" id="ENOG5032Y6E">
    <property type="taxonomic scope" value="Bacteria"/>
</dbReference>
<dbReference type="NCBIfam" id="NF046065">
    <property type="entry name" value="MtxRegRemB"/>
    <property type="match status" value="1"/>
</dbReference>